<dbReference type="EMBL" id="FLUN01000001">
    <property type="protein sequence ID" value="SBV92829.1"/>
    <property type="molecule type" value="Genomic_DNA"/>
</dbReference>
<evidence type="ECO:0000313" key="1">
    <source>
        <dbReference type="EMBL" id="SBV92829.1"/>
    </source>
</evidence>
<reference evidence="1" key="1">
    <citation type="submission" date="2016-04" db="EMBL/GenBank/DDBJ databases">
        <authorList>
            <person name="Evans L.H."/>
            <person name="Alamgir A."/>
            <person name="Owens N."/>
            <person name="Weber N.D."/>
            <person name="Virtaneva K."/>
            <person name="Barbian K."/>
            <person name="Babar A."/>
            <person name="Rosenke K."/>
        </authorList>
    </citation>
    <scope>NUCLEOTIDE SEQUENCE</scope>
    <source>
        <strain evidence="1">86</strain>
    </source>
</reference>
<dbReference type="InterPro" id="IPR046286">
    <property type="entry name" value="DUF6323"/>
</dbReference>
<sequence length="155" mass="17744">MDFLALREVQIAETVKTLEACNALTEGYGLTLSSAQALALAQRRVEALRLTDRVEFGEGILKKLIFSFRSSPYLCQQNYEETLGELQDIFYHFKNESDQSLTDDELIEFMRSTFDGKAQGSLEYLAGTALDRLCRELRGWEPDEDEPWEEDENGE</sequence>
<proteinExistence type="predicted"/>
<protein>
    <submittedName>
        <fullName evidence="1">Uncharacterized protein</fullName>
    </submittedName>
</protein>
<gene>
    <name evidence="1" type="ORF">KL86CLO1_10300</name>
</gene>
<dbReference type="Pfam" id="PF19848">
    <property type="entry name" value="DUF6323"/>
    <property type="match status" value="1"/>
</dbReference>
<accession>A0A212J063</accession>
<name>A0A212J063_9FIRM</name>
<organism evidence="1">
    <name type="scientific">uncultured Eubacteriales bacterium</name>
    <dbReference type="NCBI Taxonomy" id="172733"/>
    <lineage>
        <taxon>Bacteria</taxon>
        <taxon>Bacillati</taxon>
        <taxon>Bacillota</taxon>
        <taxon>Clostridia</taxon>
        <taxon>Eubacteriales</taxon>
        <taxon>environmental samples</taxon>
    </lineage>
</organism>
<dbReference type="AlphaFoldDB" id="A0A212J063"/>